<dbReference type="PANTHER" id="PTHR30126:SF40">
    <property type="entry name" value="HTH-TYPE TRANSCRIPTIONAL REGULATOR GLTR"/>
    <property type="match status" value="1"/>
</dbReference>
<keyword evidence="7" id="KW-1185">Reference proteome</keyword>
<dbReference type="OrthoDB" id="9785745at2"/>
<dbReference type="PRINTS" id="PR00039">
    <property type="entry name" value="HTHLYSR"/>
</dbReference>
<proteinExistence type="inferred from homology"/>
<dbReference type="CDD" id="cd08420">
    <property type="entry name" value="PBP2_CysL_like"/>
    <property type="match status" value="1"/>
</dbReference>
<dbReference type="SUPFAM" id="SSF46785">
    <property type="entry name" value="Winged helix' DNA-binding domain"/>
    <property type="match status" value="1"/>
</dbReference>
<dbReference type="GO" id="GO:0000976">
    <property type="term" value="F:transcription cis-regulatory region binding"/>
    <property type="evidence" value="ECO:0007669"/>
    <property type="project" value="TreeGrafter"/>
</dbReference>
<comment type="similarity">
    <text evidence="1">Belongs to the LysR transcriptional regulatory family.</text>
</comment>
<evidence type="ECO:0000259" key="5">
    <source>
        <dbReference type="PROSITE" id="PS50931"/>
    </source>
</evidence>
<keyword evidence="2" id="KW-0805">Transcription regulation</keyword>
<dbReference type="FunFam" id="1.10.10.10:FF:000001">
    <property type="entry name" value="LysR family transcriptional regulator"/>
    <property type="match status" value="1"/>
</dbReference>
<reference evidence="6 7" key="1">
    <citation type="submission" date="2016-10" db="EMBL/GenBank/DDBJ databases">
        <authorList>
            <person name="de Groot N.N."/>
        </authorList>
    </citation>
    <scope>NUCLEOTIDE SEQUENCE [LARGE SCALE GENOMIC DNA]</scope>
    <source>
        <strain evidence="6 7">CGMCC 1.5070</strain>
    </source>
</reference>
<dbReference type="GO" id="GO:0003700">
    <property type="term" value="F:DNA-binding transcription factor activity"/>
    <property type="evidence" value="ECO:0007669"/>
    <property type="project" value="InterPro"/>
</dbReference>
<dbReference type="SUPFAM" id="SSF53850">
    <property type="entry name" value="Periplasmic binding protein-like II"/>
    <property type="match status" value="1"/>
</dbReference>
<dbReference type="PROSITE" id="PS50931">
    <property type="entry name" value="HTH_LYSR"/>
    <property type="match status" value="1"/>
</dbReference>
<accession>A0A1H7YSZ4</accession>
<dbReference type="Gene3D" id="3.40.190.290">
    <property type="match status" value="1"/>
</dbReference>
<evidence type="ECO:0000256" key="3">
    <source>
        <dbReference type="ARBA" id="ARBA00023125"/>
    </source>
</evidence>
<dbReference type="PANTHER" id="PTHR30126">
    <property type="entry name" value="HTH-TYPE TRANSCRIPTIONAL REGULATOR"/>
    <property type="match status" value="1"/>
</dbReference>
<organism evidence="6 7">
    <name type="scientific">Hydrogenoanaerobacterium saccharovorans</name>
    <dbReference type="NCBI Taxonomy" id="474960"/>
    <lineage>
        <taxon>Bacteria</taxon>
        <taxon>Bacillati</taxon>
        <taxon>Bacillota</taxon>
        <taxon>Clostridia</taxon>
        <taxon>Eubacteriales</taxon>
        <taxon>Oscillospiraceae</taxon>
        <taxon>Hydrogenoanaerobacterium</taxon>
    </lineage>
</organism>
<protein>
    <submittedName>
        <fullName evidence="6">DNA-binding transcriptional regulator, LysR family</fullName>
    </submittedName>
</protein>
<dbReference type="InterPro" id="IPR036390">
    <property type="entry name" value="WH_DNA-bd_sf"/>
</dbReference>
<evidence type="ECO:0000256" key="2">
    <source>
        <dbReference type="ARBA" id="ARBA00023015"/>
    </source>
</evidence>
<dbReference type="EMBL" id="FOCG01000001">
    <property type="protein sequence ID" value="SEM49083.1"/>
    <property type="molecule type" value="Genomic_DNA"/>
</dbReference>
<dbReference type="InterPro" id="IPR000847">
    <property type="entry name" value="LysR_HTH_N"/>
</dbReference>
<dbReference type="Proteomes" id="UP000199158">
    <property type="component" value="Unassembled WGS sequence"/>
</dbReference>
<evidence type="ECO:0000256" key="1">
    <source>
        <dbReference type="ARBA" id="ARBA00009437"/>
    </source>
</evidence>
<dbReference type="Pfam" id="PF00126">
    <property type="entry name" value="HTH_1"/>
    <property type="match status" value="1"/>
</dbReference>
<evidence type="ECO:0000313" key="7">
    <source>
        <dbReference type="Proteomes" id="UP000199158"/>
    </source>
</evidence>
<keyword evidence="3 6" id="KW-0238">DNA-binding</keyword>
<dbReference type="InterPro" id="IPR005119">
    <property type="entry name" value="LysR_subst-bd"/>
</dbReference>
<dbReference type="STRING" id="474960.SAMN05216180_0220"/>
<evidence type="ECO:0000256" key="4">
    <source>
        <dbReference type="ARBA" id="ARBA00023163"/>
    </source>
</evidence>
<feature type="domain" description="HTH lysR-type" evidence="5">
    <location>
        <begin position="1"/>
        <end position="58"/>
    </location>
</feature>
<evidence type="ECO:0000313" key="6">
    <source>
        <dbReference type="EMBL" id="SEM49083.1"/>
    </source>
</evidence>
<dbReference type="Gene3D" id="1.10.10.10">
    <property type="entry name" value="Winged helix-like DNA-binding domain superfamily/Winged helix DNA-binding domain"/>
    <property type="match status" value="1"/>
</dbReference>
<name>A0A1H7YSZ4_9FIRM</name>
<gene>
    <name evidence="6" type="ORF">SAMN05216180_0220</name>
</gene>
<dbReference type="AlphaFoldDB" id="A0A1H7YSZ4"/>
<dbReference type="RefSeq" id="WP_092750811.1">
    <property type="nucleotide sequence ID" value="NZ_FOCG01000001.1"/>
</dbReference>
<sequence length="300" mass="34022">MTLRHIKIFVAVCECGSVTGAAEKLYITQPAASLAITELEEFYGIKLFDRISKRLHITESGKQFLQYATHIVSLFNEMENEMKNWDRIGVLRVGASITIGNYVLPEIVQNFQLSHPQINIKVIIDNSKNIEDAVLKNDIDFGLIEGISSSPYLQSSYFMDDSLVLICSPDCHLTKLKKLDIEQLKNENFIMREQGSGGREIFEGILGVHGIEITPIWQSTSTQAIVRAVSKNLGISVLPYLLVKENIDRGEIVSVKMNDISLKRRFSIIHHKNKFLTNSAKDFIEMCKNNHFNLFTQKND</sequence>
<dbReference type="Pfam" id="PF03466">
    <property type="entry name" value="LysR_substrate"/>
    <property type="match status" value="1"/>
</dbReference>
<keyword evidence="4" id="KW-0804">Transcription</keyword>
<dbReference type="InterPro" id="IPR036388">
    <property type="entry name" value="WH-like_DNA-bd_sf"/>
</dbReference>